<sequence length="71" mass="7887">WAERLLQKKSVPLNRKLASNRRLFAGPQAARSQCGFAMACSRLDSNMRGCRCSGIMGIAKPVDSECTTERR</sequence>
<feature type="non-terminal residue" evidence="1">
    <location>
        <position position="1"/>
    </location>
</feature>
<name>F7NPP1_9FIRM</name>
<keyword evidence="2" id="KW-1185">Reference proteome</keyword>
<reference evidence="1 2" key="1">
    <citation type="journal article" date="2011" name="EMBO J.">
        <title>Structural diversity of bacterial flagellar motors.</title>
        <authorList>
            <person name="Chen S."/>
            <person name="Beeby M."/>
            <person name="Murphy G.E."/>
            <person name="Leadbetter J.R."/>
            <person name="Hendrixson D.R."/>
            <person name="Briegel A."/>
            <person name="Li Z."/>
            <person name="Shi J."/>
            <person name="Tocheva E.I."/>
            <person name="Muller A."/>
            <person name="Dobro M.J."/>
            <person name="Jensen G.J."/>
        </authorList>
    </citation>
    <scope>NUCLEOTIDE SEQUENCE [LARGE SCALE GENOMIC DNA]</scope>
    <source>
        <strain evidence="1 2">DSM 6540</strain>
    </source>
</reference>
<protein>
    <submittedName>
        <fullName evidence="1">Uncharacterized protein</fullName>
    </submittedName>
</protein>
<dbReference type="EMBL" id="AFGF01000264">
    <property type="protein sequence ID" value="EGO61992.1"/>
    <property type="molecule type" value="Genomic_DNA"/>
</dbReference>
<organism evidence="1 2">
    <name type="scientific">Acetonema longum DSM 6540</name>
    <dbReference type="NCBI Taxonomy" id="1009370"/>
    <lineage>
        <taxon>Bacteria</taxon>
        <taxon>Bacillati</taxon>
        <taxon>Bacillota</taxon>
        <taxon>Negativicutes</taxon>
        <taxon>Acetonemataceae</taxon>
        <taxon>Acetonema</taxon>
    </lineage>
</organism>
<evidence type="ECO:0000313" key="1">
    <source>
        <dbReference type="EMBL" id="EGO61992.1"/>
    </source>
</evidence>
<gene>
    <name evidence="1" type="ORF">ALO_20442</name>
</gene>
<evidence type="ECO:0000313" key="2">
    <source>
        <dbReference type="Proteomes" id="UP000003240"/>
    </source>
</evidence>
<dbReference type="AlphaFoldDB" id="F7NPP1"/>
<accession>F7NPP1</accession>
<dbReference type="Proteomes" id="UP000003240">
    <property type="component" value="Unassembled WGS sequence"/>
</dbReference>
<proteinExistence type="predicted"/>
<comment type="caution">
    <text evidence="1">The sequence shown here is derived from an EMBL/GenBank/DDBJ whole genome shotgun (WGS) entry which is preliminary data.</text>
</comment>